<dbReference type="Proteomes" id="UP000254927">
    <property type="component" value="Unassembled WGS sequence"/>
</dbReference>
<dbReference type="Pfam" id="PF17782">
    <property type="entry name" value="WHD_DprA"/>
    <property type="match status" value="1"/>
</dbReference>
<evidence type="ECO:0000313" key="6">
    <source>
        <dbReference type="Proteomes" id="UP000254927"/>
    </source>
</evidence>
<evidence type="ECO:0000259" key="4">
    <source>
        <dbReference type="Pfam" id="PF17782"/>
    </source>
</evidence>
<dbReference type="Gene3D" id="3.40.50.450">
    <property type="match status" value="1"/>
</dbReference>
<dbReference type="SUPFAM" id="SSF102405">
    <property type="entry name" value="MCP/YpsA-like"/>
    <property type="match status" value="1"/>
</dbReference>
<proteinExistence type="inferred from homology"/>
<reference evidence="5 6" key="1">
    <citation type="submission" date="2018-06" db="EMBL/GenBank/DDBJ databases">
        <authorList>
            <consortium name="Pathogen Informatics"/>
            <person name="Doyle S."/>
        </authorList>
    </citation>
    <scope>NUCLEOTIDE SEQUENCE [LARGE SCALE GENOMIC DNA]</scope>
    <source>
        <strain evidence="5 6">NCTC10660</strain>
    </source>
</reference>
<gene>
    <name evidence="5" type="primary">smf</name>
    <name evidence="5" type="ORF">NCTC10660_01829</name>
</gene>
<evidence type="ECO:0000256" key="1">
    <source>
        <dbReference type="ARBA" id="ARBA00006525"/>
    </source>
</evidence>
<dbReference type="InterPro" id="IPR036388">
    <property type="entry name" value="WH-like_DNA-bd_sf"/>
</dbReference>
<dbReference type="InterPro" id="IPR003488">
    <property type="entry name" value="DprA"/>
</dbReference>
<feature type="domain" description="Smf/DprA SLOG" evidence="3">
    <location>
        <begin position="83"/>
        <end position="291"/>
    </location>
</feature>
<dbReference type="Gene3D" id="1.10.10.10">
    <property type="entry name" value="Winged helix-like DNA-binding domain superfamily/Winged helix DNA-binding domain"/>
    <property type="match status" value="1"/>
</dbReference>
<dbReference type="PANTHER" id="PTHR43022">
    <property type="entry name" value="PROTEIN SMF"/>
    <property type="match status" value="1"/>
</dbReference>
<protein>
    <submittedName>
        <fullName evidence="5">SMF-family protein</fullName>
    </submittedName>
</protein>
<dbReference type="NCBIfam" id="TIGR00732">
    <property type="entry name" value="dprA"/>
    <property type="match status" value="1"/>
</dbReference>
<accession>A0A378TZI3</accession>
<name>A0A378TZI3_NEIEL</name>
<organism evidence="5 6">
    <name type="scientific">Neisseria elongata</name>
    <dbReference type="NCBI Taxonomy" id="495"/>
    <lineage>
        <taxon>Bacteria</taxon>
        <taxon>Pseudomonadati</taxon>
        <taxon>Pseudomonadota</taxon>
        <taxon>Betaproteobacteria</taxon>
        <taxon>Neisseriales</taxon>
        <taxon>Neisseriaceae</taxon>
        <taxon>Neisseria</taxon>
    </lineage>
</organism>
<dbReference type="InterPro" id="IPR041614">
    <property type="entry name" value="DprA_WH"/>
</dbReference>
<dbReference type="InterPro" id="IPR057666">
    <property type="entry name" value="DrpA_SLOG"/>
</dbReference>
<evidence type="ECO:0000313" key="5">
    <source>
        <dbReference type="EMBL" id="STZ68317.1"/>
    </source>
</evidence>
<comment type="similarity">
    <text evidence="1">Belongs to the DprA/Smf family.</text>
</comment>
<evidence type="ECO:0000259" key="3">
    <source>
        <dbReference type="Pfam" id="PF02481"/>
    </source>
</evidence>
<dbReference type="Pfam" id="PF02481">
    <property type="entry name" value="DNA_processg_A"/>
    <property type="match status" value="1"/>
</dbReference>
<sequence length="405" mass="43549">MTDGQERHYWLRLALMPHIGAETFLQFIRHFGTATAAWQADAEAVRQVLVRKAAQEAWANRRGEAEQAAEAAEKWSEQENCRLLLLCDEDFPTMLSEGITPPPMLFVRGNIGLLHRPSVAIVGSRHATPQALRIAHDFGRSLSELGIPVVSGMAAGIDAAAHRGALAAGGGTVAFWGTGIDRIYPSSNRELAYELGEKGAIVSEFPLGTRPLAGNFPRRNRLIAALSQAVLVVEAALESGSLITARLAGEMGREVLAVPGSIDNPHSKGCHKLIKEGAKLTESLEDILQECPQLLPESAASSYSIYKETPVRRKISVSPAAETDGRREEVVENKEYRPSESPPSPATASNDAAALLEKMGYGPIHPDTLAEQLDKNAADIYAALLELELGGLVAAMPGGRYQRIG</sequence>
<feature type="compositionally biased region" description="Basic and acidic residues" evidence="2">
    <location>
        <begin position="323"/>
        <end position="338"/>
    </location>
</feature>
<dbReference type="PANTHER" id="PTHR43022:SF1">
    <property type="entry name" value="PROTEIN SMF"/>
    <property type="match status" value="1"/>
</dbReference>
<dbReference type="Pfam" id="PF21102">
    <property type="entry name" value="DprA_N"/>
    <property type="match status" value="1"/>
</dbReference>
<dbReference type="EMBL" id="UGQW01000002">
    <property type="protein sequence ID" value="STZ68317.1"/>
    <property type="molecule type" value="Genomic_DNA"/>
</dbReference>
<dbReference type="RefSeq" id="WP_074898034.1">
    <property type="nucleotide sequence ID" value="NZ_CP031252.1"/>
</dbReference>
<feature type="domain" description="DprA winged helix" evidence="4">
    <location>
        <begin position="340"/>
        <end position="399"/>
    </location>
</feature>
<feature type="region of interest" description="Disordered" evidence="2">
    <location>
        <begin position="316"/>
        <end position="349"/>
    </location>
</feature>
<dbReference type="AlphaFoldDB" id="A0A378TZI3"/>
<dbReference type="GO" id="GO:0009294">
    <property type="term" value="P:DNA-mediated transformation"/>
    <property type="evidence" value="ECO:0007669"/>
    <property type="project" value="InterPro"/>
</dbReference>
<dbReference type="GeneID" id="93352814"/>
<evidence type="ECO:0000256" key="2">
    <source>
        <dbReference type="SAM" id="MobiDB-lite"/>
    </source>
</evidence>